<accession>A0A0A9AND2</accession>
<reference evidence="1" key="1">
    <citation type="submission" date="2014-09" db="EMBL/GenBank/DDBJ databases">
        <authorList>
            <person name="Magalhaes I.L.F."/>
            <person name="Oliveira U."/>
            <person name="Santos F.R."/>
            <person name="Vidigal T.H.D.A."/>
            <person name="Brescovit A.D."/>
            <person name="Santos A.J."/>
        </authorList>
    </citation>
    <scope>NUCLEOTIDE SEQUENCE</scope>
    <source>
        <tissue evidence="1">Shoot tissue taken approximately 20 cm above the soil surface</tissue>
    </source>
</reference>
<proteinExistence type="predicted"/>
<sequence length="36" mass="4643">MVSSLDHQFFEQFIKNWFRAYFIFLYYLDKFQQDVQ</sequence>
<protein>
    <submittedName>
        <fullName evidence="1">Uncharacterized protein</fullName>
    </submittedName>
</protein>
<organism evidence="1">
    <name type="scientific">Arundo donax</name>
    <name type="common">Giant reed</name>
    <name type="synonym">Donax arundinaceus</name>
    <dbReference type="NCBI Taxonomy" id="35708"/>
    <lineage>
        <taxon>Eukaryota</taxon>
        <taxon>Viridiplantae</taxon>
        <taxon>Streptophyta</taxon>
        <taxon>Embryophyta</taxon>
        <taxon>Tracheophyta</taxon>
        <taxon>Spermatophyta</taxon>
        <taxon>Magnoliopsida</taxon>
        <taxon>Liliopsida</taxon>
        <taxon>Poales</taxon>
        <taxon>Poaceae</taxon>
        <taxon>PACMAD clade</taxon>
        <taxon>Arundinoideae</taxon>
        <taxon>Arundineae</taxon>
        <taxon>Arundo</taxon>
    </lineage>
</organism>
<dbReference type="EMBL" id="GBRH01246497">
    <property type="protein sequence ID" value="JAD51398.1"/>
    <property type="molecule type" value="Transcribed_RNA"/>
</dbReference>
<evidence type="ECO:0000313" key="1">
    <source>
        <dbReference type="EMBL" id="JAD51398.1"/>
    </source>
</evidence>
<dbReference type="AlphaFoldDB" id="A0A0A9AND2"/>
<reference evidence="1" key="2">
    <citation type="journal article" date="2015" name="Data Brief">
        <title>Shoot transcriptome of the giant reed, Arundo donax.</title>
        <authorList>
            <person name="Barrero R.A."/>
            <person name="Guerrero F.D."/>
            <person name="Moolhuijzen P."/>
            <person name="Goolsby J.A."/>
            <person name="Tidwell J."/>
            <person name="Bellgard S.E."/>
            <person name="Bellgard M.I."/>
        </authorList>
    </citation>
    <scope>NUCLEOTIDE SEQUENCE</scope>
    <source>
        <tissue evidence="1">Shoot tissue taken approximately 20 cm above the soil surface</tissue>
    </source>
</reference>
<name>A0A0A9AND2_ARUDO</name>